<reference evidence="2" key="1">
    <citation type="submission" date="2021-02" db="EMBL/GenBank/DDBJ databases">
        <authorList>
            <person name="Nowell W R."/>
        </authorList>
    </citation>
    <scope>NUCLEOTIDE SEQUENCE</scope>
</reference>
<dbReference type="SUPFAM" id="SSF56672">
    <property type="entry name" value="DNA/RNA polymerases"/>
    <property type="match status" value="1"/>
</dbReference>
<organism evidence="2 3">
    <name type="scientific">Rotaria magnacalcarata</name>
    <dbReference type="NCBI Taxonomy" id="392030"/>
    <lineage>
        <taxon>Eukaryota</taxon>
        <taxon>Metazoa</taxon>
        <taxon>Spiralia</taxon>
        <taxon>Gnathifera</taxon>
        <taxon>Rotifera</taxon>
        <taxon>Eurotatoria</taxon>
        <taxon>Bdelloidea</taxon>
        <taxon>Philodinida</taxon>
        <taxon>Philodinidae</taxon>
        <taxon>Rotaria</taxon>
    </lineage>
</organism>
<dbReference type="Pfam" id="PF17919">
    <property type="entry name" value="RT_RNaseH_2"/>
    <property type="match status" value="1"/>
</dbReference>
<dbReference type="PANTHER" id="PTHR33064">
    <property type="entry name" value="POL PROTEIN"/>
    <property type="match status" value="1"/>
</dbReference>
<gene>
    <name evidence="2" type="ORF">GIL414_LOCUS85236</name>
</gene>
<dbReference type="PANTHER" id="PTHR33064:SF37">
    <property type="entry name" value="RIBONUCLEASE H"/>
    <property type="match status" value="1"/>
</dbReference>
<evidence type="ECO:0000313" key="2">
    <source>
        <dbReference type="EMBL" id="CAF5222754.1"/>
    </source>
</evidence>
<feature type="non-terminal residue" evidence="2">
    <location>
        <position position="141"/>
    </location>
</feature>
<dbReference type="InterPro" id="IPR043502">
    <property type="entry name" value="DNA/RNA_pol_sf"/>
</dbReference>
<feature type="domain" description="Reverse transcriptase/retrotransposon-derived protein RNase H-like" evidence="1">
    <location>
        <begin position="89"/>
        <end position="140"/>
    </location>
</feature>
<name>A0A8S3K1I2_9BILA</name>
<proteinExistence type="predicted"/>
<dbReference type="AlphaFoldDB" id="A0A8S3K1I2"/>
<sequence>KCEIARTQTDYLGHQISNGEIRPSSYNISGLLNTKVPQTPDEACKFVKAAEYYRKFIPNFSQIAEPLRKFVPTTRTQQKKGQKTMITLTQDEINAFDQLKHNLTTDLVLRLPNIRFPFKVQTDASDEGIGAVLLQIYPDGD</sequence>
<comment type="caution">
    <text evidence="2">The sequence shown here is derived from an EMBL/GenBank/DDBJ whole genome shotgun (WGS) entry which is preliminary data.</text>
</comment>
<accession>A0A8S3K1I2</accession>
<dbReference type="InterPro" id="IPR043128">
    <property type="entry name" value="Rev_trsase/Diguanyl_cyclase"/>
</dbReference>
<dbReference type="InterPro" id="IPR051320">
    <property type="entry name" value="Viral_Replic_Matur_Polypro"/>
</dbReference>
<evidence type="ECO:0000313" key="3">
    <source>
        <dbReference type="Proteomes" id="UP000681720"/>
    </source>
</evidence>
<dbReference type="EMBL" id="CAJOBJ010369497">
    <property type="protein sequence ID" value="CAF5222754.1"/>
    <property type="molecule type" value="Genomic_DNA"/>
</dbReference>
<protein>
    <recommendedName>
        <fullName evidence="1">Reverse transcriptase/retrotransposon-derived protein RNase H-like domain-containing protein</fullName>
    </recommendedName>
</protein>
<feature type="non-terminal residue" evidence="2">
    <location>
        <position position="1"/>
    </location>
</feature>
<dbReference type="InterPro" id="IPR041577">
    <property type="entry name" value="RT_RNaseH_2"/>
</dbReference>
<dbReference type="Proteomes" id="UP000681720">
    <property type="component" value="Unassembled WGS sequence"/>
</dbReference>
<dbReference type="Gene3D" id="3.30.70.270">
    <property type="match status" value="1"/>
</dbReference>
<evidence type="ECO:0000259" key="1">
    <source>
        <dbReference type="Pfam" id="PF17919"/>
    </source>
</evidence>